<dbReference type="GO" id="GO:0051213">
    <property type="term" value="F:dioxygenase activity"/>
    <property type="evidence" value="ECO:0007669"/>
    <property type="project" value="UniProtKB-KW"/>
</dbReference>
<keyword evidence="4" id="KW-0560">Oxidoreductase</keyword>
<dbReference type="Proteomes" id="UP000321933">
    <property type="component" value="Unassembled WGS sequence"/>
</dbReference>
<dbReference type="GO" id="GO:0005506">
    <property type="term" value="F:iron ion binding"/>
    <property type="evidence" value="ECO:0007669"/>
    <property type="project" value="InterPro"/>
</dbReference>
<evidence type="ECO:0000313" key="9">
    <source>
        <dbReference type="EMBL" id="TXS95083.1"/>
    </source>
</evidence>
<keyword evidence="10" id="KW-1185">Reference proteome</keyword>
<feature type="domain" description="Rieske" evidence="8">
    <location>
        <begin position="49"/>
        <end position="158"/>
    </location>
</feature>
<dbReference type="PANTHER" id="PTHR43756:SF5">
    <property type="entry name" value="CHOLINE MONOOXYGENASE, CHLOROPLASTIC"/>
    <property type="match status" value="1"/>
</dbReference>
<dbReference type="OrthoDB" id="9769355at2"/>
<dbReference type="Gene3D" id="2.102.10.10">
    <property type="entry name" value="Rieske [2Fe-2S] iron-sulphur domain"/>
    <property type="match status" value="1"/>
</dbReference>
<dbReference type="InterPro" id="IPR036922">
    <property type="entry name" value="Rieske_2Fe-2S_sf"/>
</dbReference>
<comment type="caution">
    <text evidence="9">The sequence shown here is derived from an EMBL/GenBank/DDBJ whole genome shotgun (WGS) entry which is preliminary data.</text>
</comment>
<dbReference type="PRINTS" id="PR00090">
    <property type="entry name" value="RNGDIOXGNASE"/>
</dbReference>
<evidence type="ECO:0000256" key="5">
    <source>
        <dbReference type="ARBA" id="ARBA00023004"/>
    </source>
</evidence>
<evidence type="ECO:0000256" key="7">
    <source>
        <dbReference type="SAM" id="MobiDB-lite"/>
    </source>
</evidence>
<dbReference type="EMBL" id="VRYZ01000001">
    <property type="protein sequence ID" value="TXS95083.1"/>
    <property type="molecule type" value="Genomic_DNA"/>
</dbReference>
<dbReference type="AlphaFoldDB" id="A0A5C9A2H7"/>
<keyword evidence="3" id="KW-0479">Metal-binding</keyword>
<comment type="cofactor">
    <cofactor evidence="1">
        <name>Fe cation</name>
        <dbReference type="ChEBI" id="CHEBI:24875"/>
    </cofactor>
</comment>
<protein>
    <submittedName>
        <fullName evidence="9">Aromatic ring-hydroxylating dioxygenase subunit alpha</fullName>
    </submittedName>
</protein>
<keyword evidence="2" id="KW-0001">2Fe-2S</keyword>
<dbReference type="PANTHER" id="PTHR43756">
    <property type="entry name" value="CHOLINE MONOOXYGENASE, CHLOROPLASTIC"/>
    <property type="match status" value="1"/>
</dbReference>
<dbReference type="Gene3D" id="3.90.380.10">
    <property type="entry name" value="Naphthalene 1,2-dioxygenase Alpha Subunit, Chain A, domain 1"/>
    <property type="match status" value="1"/>
</dbReference>
<dbReference type="GO" id="GO:0051537">
    <property type="term" value="F:2 iron, 2 sulfur cluster binding"/>
    <property type="evidence" value="ECO:0007669"/>
    <property type="project" value="UniProtKB-KW"/>
</dbReference>
<keyword evidence="9" id="KW-0223">Dioxygenase</keyword>
<dbReference type="InterPro" id="IPR015879">
    <property type="entry name" value="Ring_hydroxy_dOase_asu_C_dom"/>
</dbReference>
<organism evidence="9 10">
    <name type="scientific">Parahaliea aestuarii</name>
    <dbReference type="NCBI Taxonomy" id="1852021"/>
    <lineage>
        <taxon>Bacteria</taxon>
        <taxon>Pseudomonadati</taxon>
        <taxon>Pseudomonadota</taxon>
        <taxon>Gammaproteobacteria</taxon>
        <taxon>Cellvibrionales</taxon>
        <taxon>Halieaceae</taxon>
        <taxon>Parahaliea</taxon>
    </lineage>
</organism>
<evidence type="ECO:0000256" key="2">
    <source>
        <dbReference type="ARBA" id="ARBA00022714"/>
    </source>
</evidence>
<accession>A0A5C9A2H7</accession>
<keyword evidence="6" id="KW-0411">Iron-sulfur</keyword>
<gene>
    <name evidence="9" type="ORF">FVW59_04070</name>
</gene>
<dbReference type="Pfam" id="PF00848">
    <property type="entry name" value="Ring_hydroxyl_A"/>
    <property type="match status" value="1"/>
</dbReference>
<dbReference type="CDD" id="cd08882">
    <property type="entry name" value="RHO_alpha_C_MupW-like"/>
    <property type="match status" value="1"/>
</dbReference>
<dbReference type="PROSITE" id="PS51296">
    <property type="entry name" value="RIESKE"/>
    <property type="match status" value="1"/>
</dbReference>
<evidence type="ECO:0000256" key="6">
    <source>
        <dbReference type="ARBA" id="ARBA00023014"/>
    </source>
</evidence>
<dbReference type="CDD" id="cd03469">
    <property type="entry name" value="Rieske_RO_Alpha_N"/>
    <property type="match status" value="1"/>
</dbReference>
<evidence type="ECO:0000256" key="3">
    <source>
        <dbReference type="ARBA" id="ARBA00022723"/>
    </source>
</evidence>
<dbReference type="InterPro" id="IPR017941">
    <property type="entry name" value="Rieske_2Fe-2S"/>
</dbReference>
<dbReference type="Pfam" id="PF00355">
    <property type="entry name" value="Rieske"/>
    <property type="match status" value="1"/>
</dbReference>
<feature type="compositionally biased region" description="Polar residues" evidence="7">
    <location>
        <begin position="1"/>
        <end position="10"/>
    </location>
</feature>
<name>A0A5C9A2H7_9GAMM</name>
<evidence type="ECO:0000256" key="1">
    <source>
        <dbReference type="ARBA" id="ARBA00001962"/>
    </source>
</evidence>
<feature type="region of interest" description="Disordered" evidence="7">
    <location>
        <begin position="1"/>
        <end position="26"/>
    </location>
</feature>
<dbReference type="RefSeq" id="WP_148062923.1">
    <property type="nucleotide sequence ID" value="NZ_VRYZ01000001.1"/>
</dbReference>
<evidence type="ECO:0000259" key="8">
    <source>
        <dbReference type="PROSITE" id="PS51296"/>
    </source>
</evidence>
<sequence>MTSALLQSDLQCPPKHPEPELRGSPVTADRYTCPDYLRRELQQMWNRVWNIGGVAYQMPDHGDYLMTELGHESIIMMRQEDGVVRAFHNSCPHRGTRITEAPEGHTKRFQCPYHGWQFNTEGIVTAVPDEEDFPQGSPCGKARLKEIRCEERFGFIWFNLDEDAPSLKDFLGETVVQELESYRCEEMVRVLDMTAEAECNWKIITDNFNEAYHVKTLHPELIPYIAADYEDCQFDLLENGHNRGWFPAFLPSKQFSSDTIDEPLVSMVASWGIDSNEYIGRDSWKKLRVDVQNRKREQSKEKGYLHYEHLADYQLTDYVIYNIFPNNVLTAGPDGMQLLRPRPHPTDPGKCLFDHWWLVNKVEGQDTTPSPAGGPDLPVEDAEHEYVRYGEKTLGTTADQDLSVGNAQQRGLASAGFQGYYLPHQERRVQHFHEVLDDYMAE</sequence>
<dbReference type="SUPFAM" id="SSF55961">
    <property type="entry name" value="Bet v1-like"/>
    <property type="match status" value="1"/>
</dbReference>
<evidence type="ECO:0000256" key="4">
    <source>
        <dbReference type="ARBA" id="ARBA00023002"/>
    </source>
</evidence>
<keyword evidence="5" id="KW-0408">Iron</keyword>
<evidence type="ECO:0000313" key="10">
    <source>
        <dbReference type="Proteomes" id="UP000321933"/>
    </source>
</evidence>
<dbReference type="SUPFAM" id="SSF50022">
    <property type="entry name" value="ISP domain"/>
    <property type="match status" value="1"/>
</dbReference>
<reference evidence="9 10" key="1">
    <citation type="submission" date="2019-08" db="EMBL/GenBank/DDBJ databases">
        <title>Parahaliea maris sp. nov., isolated from the surface seawater.</title>
        <authorList>
            <person name="Liu Y."/>
        </authorList>
    </citation>
    <scope>NUCLEOTIDE SEQUENCE [LARGE SCALE GENOMIC DNA]</scope>
    <source>
        <strain evidence="9 10">S2-26</strain>
    </source>
</reference>
<dbReference type="InterPro" id="IPR001663">
    <property type="entry name" value="Rng_hydr_dOase-A"/>
</dbReference>
<proteinExistence type="predicted"/>